<sequence>MLRGSCSVGAAATEGLVVRPTEDRQARAAVHVEQIQVNKRLASGANRRSARDTKQRARRELRSILARLYLD</sequence>
<evidence type="ECO:0000313" key="1">
    <source>
        <dbReference type="EMBL" id="AUX80627.1"/>
    </source>
</evidence>
<gene>
    <name evidence="1" type="ORF">NXT3_PC01480</name>
</gene>
<name>A0A2L0HGU2_RHIFR</name>
<protein>
    <submittedName>
        <fullName evidence="1">Uncharacterized protein</fullName>
    </submittedName>
</protein>
<evidence type="ECO:0000313" key="2">
    <source>
        <dbReference type="Proteomes" id="UP000239340"/>
    </source>
</evidence>
<dbReference type="EMBL" id="CP024310">
    <property type="protein sequence ID" value="AUX80627.1"/>
    <property type="molecule type" value="Genomic_DNA"/>
</dbReference>
<accession>A0A2L0HGU2</accession>
<geneLocation type="plasmid" evidence="2">
    <name>psfrenxt3c</name>
</geneLocation>
<keyword evidence="1" id="KW-0614">Plasmid</keyword>
<proteinExistence type="predicted"/>
<organism evidence="1 2">
    <name type="scientific">Rhizobium fredii</name>
    <name type="common">Sinorhizobium fredii</name>
    <dbReference type="NCBI Taxonomy" id="380"/>
    <lineage>
        <taxon>Bacteria</taxon>
        <taxon>Pseudomonadati</taxon>
        <taxon>Pseudomonadota</taxon>
        <taxon>Alphaproteobacteria</taxon>
        <taxon>Hyphomicrobiales</taxon>
        <taxon>Rhizobiaceae</taxon>
        <taxon>Sinorhizobium/Ensifer group</taxon>
        <taxon>Sinorhizobium</taxon>
    </lineage>
</organism>
<reference evidence="1 2" key="1">
    <citation type="submission" date="2017-10" db="EMBL/GenBank/DDBJ databases">
        <title>Analysis of the genome sequences of Rhizobium populations associated to common bean (phaseolus vulgaris).</title>
        <authorList>
            <person name="Bustos P."/>
            <person name="Santamaria R.I."/>
            <person name="Miranda-Sanchez F."/>
            <person name="Perez-Carrascal O."/>
            <person name="Juarez S."/>
            <person name="Lozano L."/>
            <person name="Martinez-Flores I."/>
            <person name="Vinuesa P."/>
            <person name="Martinez-Romero E."/>
            <person name="Cevallos M.A."/>
            <person name="Romero D."/>
            <person name="Davila G."/>
            <person name="Gonzalez V."/>
        </authorList>
    </citation>
    <scope>NUCLEOTIDE SEQUENCE [LARGE SCALE GENOMIC DNA]</scope>
    <source>
        <strain evidence="1 2">NXT3</strain>
        <plasmid evidence="2">Plasmid psfrenxt3c</plasmid>
    </source>
</reference>
<dbReference type="Proteomes" id="UP000239340">
    <property type="component" value="Plasmid pSfreNXT3c"/>
</dbReference>
<dbReference type="AlphaFoldDB" id="A0A2L0HGU2"/>